<keyword evidence="3" id="KW-1185">Reference proteome</keyword>
<accession>A0AAE0CF89</accession>
<name>A0AAE0CF89_9CHLO</name>
<feature type="compositionally biased region" description="Basic and acidic residues" evidence="1">
    <location>
        <begin position="243"/>
        <end position="273"/>
    </location>
</feature>
<comment type="caution">
    <text evidence="2">The sequence shown here is derived from an EMBL/GenBank/DDBJ whole genome shotgun (WGS) entry which is preliminary data.</text>
</comment>
<reference evidence="2 3" key="1">
    <citation type="journal article" date="2015" name="Genome Biol. Evol.">
        <title>Comparative Genomics of a Bacterivorous Green Alga Reveals Evolutionary Causalities and Consequences of Phago-Mixotrophic Mode of Nutrition.</title>
        <authorList>
            <person name="Burns J.A."/>
            <person name="Paasch A."/>
            <person name="Narechania A."/>
            <person name="Kim E."/>
        </authorList>
    </citation>
    <scope>NUCLEOTIDE SEQUENCE [LARGE SCALE GENOMIC DNA]</scope>
    <source>
        <strain evidence="2 3">PLY_AMNH</strain>
    </source>
</reference>
<evidence type="ECO:0000313" key="2">
    <source>
        <dbReference type="EMBL" id="KAK3253996.1"/>
    </source>
</evidence>
<proteinExistence type="predicted"/>
<dbReference type="AlphaFoldDB" id="A0AAE0CF89"/>
<feature type="non-terminal residue" evidence="2">
    <location>
        <position position="1"/>
    </location>
</feature>
<feature type="region of interest" description="Disordered" evidence="1">
    <location>
        <begin position="194"/>
        <end position="288"/>
    </location>
</feature>
<feature type="compositionally biased region" description="Basic and acidic residues" evidence="1">
    <location>
        <begin position="194"/>
        <end position="204"/>
    </location>
</feature>
<gene>
    <name evidence="2" type="ORF">CYMTET_36775</name>
</gene>
<sequence>NLYEARAAQDVRKFVADTGDRRTHVPDIFDIDDSAQYAVTIITKQERDATKKVEQTTTLATLSKKSPVRPNSPVNEYRSNLKVGVEPSSDPVIQKMTEVVEKTFAEDRVAKQKDIRKGDTEFTTEKLAKPIKSRAERSSDLTVNAALREQIISVTRNEFNLCIYTHARAPVHTISMNIEIRSVSRGGSRALSFARDENEHHENGRSSSSHKSARSNTSFLTSASERLSNDEEEISRKQKRKRDANSFKSRSECSEPSRRFNDREVLQDEDRTNVRAPGDTAPFNGPRCDRSSRPERCIACIYAQKYDKKNIEKEDLADLDENEQRAVYQEMMELINTHYSRGTSNRELVKMVHKFYNTEIRKHWDYGEWSRRSIWEHIMHHSNDDKVQSNEMRSNLMFQIEALREHAWRKRLVSSDDGDFCGAKTYIADTECDLIDMCSDASRKKRGKATSLNIAPADVRLVTEPDHRVIR</sequence>
<organism evidence="2 3">
    <name type="scientific">Cymbomonas tetramitiformis</name>
    <dbReference type="NCBI Taxonomy" id="36881"/>
    <lineage>
        <taxon>Eukaryota</taxon>
        <taxon>Viridiplantae</taxon>
        <taxon>Chlorophyta</taxon>
        <taxon>Pyramimonadophyceae</taxon>
        <taxon>Pyramimonadales</taxon>
        <taxon>Pyramimonadaceae</taxon>
        <taxon>Cymbomonas</taxon>
    </lineage>
</organism>
<dbReference type="Proteomes" id="UP001190700">
    <property type="component" value="Unassembled WGS sequence"/>
</dbReference>
<evidence type="ECO:0000313" key="3">
    <source>
        <dbReference type="Proteomes" id="UP001190700"/>
    </source>
</evidence>
<feature type="compositionally biased region" description="Low complexity" evidence="1">
    <location>
        <begin position="206"/>
        <end position="218"/>
    </location>
</feature>
<evidence type="ECO:0000256" key="1">
    <source>
        <dbReference type="SAM" id="MobiDB-lite"/>
    </source>
</evidence>
<protein>
    <submittedName>
        <fullName evidence="2">Uncharacterized protein</fullName>
    </submittedName>
</protein>
<dbReference type="EMBL" id="LGRX02024400">
    <property type="protein sequence ID" value="KAK3253996.1"/>
    <property type="molecule type" value="Genomic_DNA"/>
</dbReference>